<dbReference type="Pfam" id="PF14121">
    <property type="entry name" value="Porin_10"/>
    <property type="match status" value="1"/>
</dbReference>
<dbReference type="EMBL" id="JAINUY010000007">
    <property type="protein sequence ID" value="MBZ4037105.1"/>
    <property type="molecule type" value="Genomic_DNA"/>
</dbReference>
<proteinExistence type="predicted"/>
<dbReference type="InterPro" id="IPR025631">
    <property type="entry name" value="Porin_10"/>
</dbReference>
<reference evidence="1 2" key="1">
    <citation type="journal article" date="2023" name="Antonie Van Leeuwenhoek">
        <title>Flavobacterium potami sp. nov., a multi-metal resistance genes harbouring bacterium isolated from shallow river silt.</title>
        <authorList>
            <person name="Li S."/>
            <person name="Mao S."/>
            <person name="Mu W."/>
            <person name="Guo B."/>
            <person name="Li C."/>
            <person name="Zhu Q."/>
            <person name="Hou X."/>
            <person name="Zhao Y."/>
            <person name="Wei S."/>
            <person name="Liu H."/>
            <person name="Liu A."/>
        </authorList>
    </citation>
    <scope>NUCLEOTIDE SEQUENCE [LARGE SCALE GENOMIC DNA]</scope>
    <source>
        <strain evidence="1 2">17A</strain>
    </source>
</reference>
<protein>
    <submittedName>
        <fullName evidence="1">Porin</fullName>
    </submittedName>
</protein>
<accession>A0A9X1KS07</accession>
<keyword evidence="2" id="KW-1185">Reference proteome</keyword>
<gene>
    <name evidence="1" type="ORF">K6T82_20245</name>
</gene>
<name>A0A9X1KS07_9FLAO</name>
<evidence type="ECO:0000313" key="2">
    <source>
        <dbReference type="Proteomes" id="UP001139366"/>
    </source>
</evidence>
<dbReference type="RefSeq" id="WP_223710032.1">
    <property type="nucleotide sequence ID" value="NZ_JAINUY010000007.1"/>
</dbReference>
<evidence type="ECO:0000313" key="1">
    <source>
        <dbReference type="EMBL" id="MBZ4037105.1"/>
    </source>
</evidence>
<organism evidence="1 2">
    <name type="scientific">Flavobacterium potami</name>
    <dbReference type="NCBI Taxonomy" id="2872310"/>
    <lineage>
        <taxon>Bacteria</taxon>
        <taxon>Pseudomonadati</taxon>
        <taxon>Bacteroidota</taxon>
        <taxon>Flavobacteriia</taxon>
        <taxon>Flavobacteriales</taxon>
        <taxon>Flavobacteriaceae</taxon>
        <taxon>Flavobacterium</taxon>
    </lineage>
</organism>
<comment type="caution">
    <text evidence="1">The sequence shown here is derived from an EMBL/GenBank/DDBJ whole genome shotgun (WGS) entry which is preliminary data.</text>
</comment>
<dbReference type="Proteomes" id="UP001139366">
    <property type="component" value="Unassembled WGS sequence"/>
</dbReference>
<dbReference type="AlphaFoldDB" id="A0A9X1KS07"/>
<sequence>MRIFIFLYLLVVPTLLFSQEKKTAAPKKDLDMNTEYSSITDTVKKKKQKIATIDQYKIVTLEHDTIYADTSLTIKSAYRQNHLRKDLFGLLELPNIGQPISTVQYSLTSFSPYPEIGFTGKHSVYMQADQIRYYSAATPFTELFFNTTINKGQNVDSFITLNTSKNLNLSIAYRGLRSEGDYINQLVSAGNFRFTTSYATTTRRYALNAHFANQDVMNEENGGITNVSNFESNDPDFKNRQRLQVYLTDAESLLKGKRLFFDHAFRVNPTDGSNNLYITHQFNYEYKNYQYKQATVASSITDENNVTTTVNRFGDSYVASGINDQTRYQRLYNKVGAAYENSLLGKFNFFIDDYRSNYKYDRVIVDASGNAIPANLYMQFNNVGGEYEYQKNKWNGRFLYSRSITNQSLSNLDAKLRYDLNDKIKFDFRYRNINKLPNNTYNLYQSSWLEYNWSNDFKNEKINSLSAEIQTPWLTGQVQYTVLKDHLYFANDTAVAPVANVQIIAPYQYGNTINYLEIKASKEFKFGPFALDNTLLYQKVDQSDLILNVPDFVTRNTFYYSGHFFKKALFMQTGIVFNYLTKYYGDDYNPVIAEFFVQQDKKIGGFGTFDLFVNARIRQTRFYLKAEHLNALFSQSNYYSTPNMPYRDFVLRFGLVWNFFQ</sequence>